<dbReference type="GO" id="GO:0019363">
    <property type="term" value="P:pyridine nucleotide biosynthetic process"/>
    <property type="evidence" value="ECO:0007669"/>
    <property type="project" value="UniProtKB-KW"/>
</dbReference>
<accession>A0A830HVC5</accession>
<evidence type="ECO:0000259" key="8">
    <source>
        <dbReference type="Pfam" id="PF00857"/>
    </source>
</evidence>
<keyword evidence="2" id="KW-0662">Pyridine nucleotide biosynthesis</keyword>
<comment type="similarity">
    <text evidence="1">Belongs to the isochorismatase family.</text>
</comment>
<feature type="domain" description="Isochorismatase-like" evidence="8">
    <location>
        <begin position="33"/>
        <end position="212"/>
    </location>
</feature>
<dbReference type="EMBL" id="BNJQ01000031">
    <property type="protein sequence ID" value="GHP10723.1"/>
    <property type="molecule type" value="Genomic_DNA"/>
</dbReference>
<dbReference type="PANTHER" id="PTHR11080">
    <property type="entry name" value="PYRAZINAMIDASE/NICOTINAMIDASE"/>
    <property type="match status" value="1"/>
</dbReference>
<dbReference type="OrthoDB" id="167809at2759"/>
<evidence type="ECO:0000313" key="10">
    <source>
        <dbReference type="Proteomes" id="UP000660262"/>
    </source>
</evidence>
<evidence type="ECO:0000313" key="9">
    <source>
        <dbReference type="EMBL" id="GHP10723.1"/>
    </source>
</evidence>
<dbReference type="GO" id="GO:0008936">
    <property type="term" value="F:nicotinamidase activity"/>
    <property type="evidence" value="ECO:0007669"/>
    <property type="project" value="UniProtKB-EC"/>
</dbReference>
<dbReference type="GO" id="GO:0046872">
    <property type="term" value="F:metal ion binding"/>
    <property type="evidence" value="ECO:0007669"/>
    <property type="project" value="UniProtKB-KW"/>
</dbReference>
<dbReference type="InterPro" id="IPR036380">
    <property type="entry name" value="Isochorismatase-like_sf"/>
</dbReference>
<dbReference type="InterPro" id="IPR052347">
    <property type="entry name" value="Isochorismatase_Nicotinamidase"/>
</dbReference>
<keyword evidence="4" id="KW-0378">Hydrolase</keyword>
<evidence type="ECO:0000256" key="1">
    <source>
        <dbReference type="ARBA" id="ARBA00006336"/>
    </source>
</evidence>
<dbReference type="NCBIfam" id="NF008623">
    <property type="entry name" value="PRK11609.1"/>
    <property type="match status" value="1"/>
</dbReference>
<proteinExistence type="inferred from homology"/>
<sequence length="236" mass="24954">MPSIHVAADVGLTASPASTSSPALSVTREDGEVLIVVDVQNDFCPGGALEVPEGDAILPLVNGLVNIYGAEHTIFTQDWHPGGHASFASSHAGKNPYDTTELEYGTQTLWPDHCVQGSKGAQFHEQLVVPSNACVVRKGDNIKVDSYSAFTENDQKTLTGLADVIKSRGYTKVSVVGLAFDFCVRWTAEDAAACEGVTRVRVFRDATRSVGLPGTVESAEESLAAKNVVLETCASS</sequence>
<evidence type="ECO:0000256" key="6">
    <source>
        <dbReference type="ARBA" id="ARBA00039017"/>
    </source>
</evidence>
<dbReference type="EC" id="3.5.1.19" evidence="6"/>
<dbReference type="PANTHER" id="PTHR11080:SF2">
    <property type="entry name" value="LD05707P"/>
    <property type="match status" value="1"/>
</dbReference>
<evidence type="ECO:0000256" key="5">
    <source>
        <dbReference type="ARBA" id="ARBA00037900"/>
    </source>
</evidence>
<comment type="pathway">
    <text evidence="5">Cofactor biosynthesis; nicotinate biosynthesis; nicotinate from nicotinamide: step 1/1.</text>
</comment>
<dbReference type="InterPro" id="IPR000868">
    <property type="entry name" value="Isochorismatase-like_dom"/>
</dbReference>
<dbReference type="Pfam" id="PF00857">
    <property type="entry name" value="Isochorismatase"/>
    <property type="match status" value="1"/>
</dbReference>
<reference evidence="9" key="1">
    <citation type="submission" date="2020-10" db="EMBL/GenBank/DDBJ databases">
        <title>Unveiling of a novel bifunctional photoreceptor, Dualchrome1, isolated from a cosmopolitan green alga.</title>
        <authorList>
            <person name="Suzuki S."/>
            <person name="Kawachi M."/>
        </authorList>
    </citation>
    <scope>NUCLEOTIDE SEQUENCE</scope>
    <source>
        <strain evidence="9">NIES 2893</strain>
    </source>
</reference>
<keyword evidence="10" id="KW-1185">Reference proteome</keyword>
<evidence type="ECO:0000256" key="7">
    <source>
        <dbReference type="ARBA" id="ARBA00043224"/>
    </source>
</evidence>
<dbReference type="CDD" id="cd01011">
    <property type="entry name" value="nicotinamidase"/>
    <property type="match status" value="1"/>
</dbReference>
<evidence type="ECO:0000256" key="2">
    <source>
        <dbReference type="ARBA" id="ARBA00022642"/>
    </source>
</evidence>
<dbReference type="AlphaFoldDB" id="A0A830HVC5"/>
<dbReference type="SUPFAM" id="SSF52499">
    <property type="entry name" value="Isochorismatase-like hydrolases"/>
    <property type="match status" value="1"/>
</dbReference>
<keyword evidence="3" id="KW-0479">Metal-binding</keyword>
<name>A0A830HVC5_9CHLO</name>
<gene>
    <name evidence="9" type="ORF">PPROV_000945400</name>
</gene>
<evidence type="ECO:0000256" key="3">
    <source>
        <dbReference type="ARBA" id="ARBA00022723"/>
    </source>
</evidence>
<dbReference type="Gene3D" id="3.40.50.850">
    <property type="entry name" value="Isochorismatase-like"/>
    <property type="match status" value="1"/>
</dbReference>
<dbReference type="Proteomes" id="UP000660262">
    <property type="component" value="Unassembled WGS sequence"/>
</dbReference>
<protein>
    <recommendedName>
        <fullName evidence="6">nicotinamidase</fullName>
        <ecNumber evidence="6">3.5.1.19</ecNumber>
    </recommendedName>
    <alternativeName>
        <fullName evidence="7">Nicotinamide deamidase</fullName>
    </alternativeName>
</protein>
<comment type="caution">
    <text evidence="9">The sequence shown here is derived from an EMBL/GenBank/DDBJ whole genome shotgun (WGS) entry which is preliminary data.</text>
</comment>
<organism evidence="9 10">
    <name type="scientific">Pycnococcus provasolii</name>
    <dbReference type="NCBI Taxonomy" id="41880"/>
    <lineage>
        <taxon>Eukaryota</taxon>
        <taxon>Viridiplantae</taxon>
        <taxon>Chlorophyta</taxon>
        <taxon>Pseudoscourfieldiophyceae</taxon>
        <taxon>Pseudoscourfieldiales</taxon>
        <taxon>Pycnococcaceae</taxon>
        <taxon>Pycnococcus</taxon>
    </lineage>
</organism>
<evidence type="ECO:0000256" key="4">
    <source>
        <dbReference type="ARBA" id="ARBA00022801"/>
    </source>
</evidence>